<dbReference type="AlphaFoldDB" id="A0A3M9NEG2"/>
<organism evidence="1 2">
    <name type="scientific">Hanamia caeni</name>
    <dbReference type="NCBI Taxonomy" id="2294116"/>
    <lineage>
        <taxon>Bacteria</taxon>
        <taxon>Pseudomonadati</taxon>
        <taxon>Bacteroidota</taxon>
        <taxon>Chitinophagia</taxon>
        <taxon>Chitinophagales</taxon>
        <taxon>Chitinophagaceae</taxon>
        <taxon>Hanamia</taxon>
    </lineage>
</organism>
<comment type="caution">
    <text evidence="1">The sequence shown here is derived from an EMBL/GenBank/DDBJ whole genome shotgun (WGS) entry which is preliminary data.</text>
</comment>
<dbReference type="EMBL" id="RJJR01000008">
    <property type="protein sequence ID" value="RNI36174.1"/>
    <property type="molecule type" value="Genomic_DNA"/>
</dbReference>
<evidence type="ECO:0000313" key="2">
    <source>
        <dbReference type="Proteomes" id="UP000267223"/>
    </source>
</evidence>
<sequence>MVSIAKKSFSNLFVSRLTLMEETSGIFGLLLQETSKPAIVTTIKNLLIPQIKAKKQRQYC</sequence>
<name>A0A3M9NEG2_9BACT</name>
<evidence type="ECO:0000313" key="1">
    <source>
        <dbReference type="EMBL" id="RNI36174.1"/>
    </source>
</evidence>
<reference evidence="1 2" key="1">
    <citation type="submission" date="2018-11" db="EMBL/GenBank/DDBJ databases">
        <title>Draft genome sequence of Ferruginibacter sp. BO-59.</title>
        <authorList>
            <person name="Im W.T."/>
        </authorList>
    </citation>
    <scope>NUCLEOTIDE SEQUENCE [LARGE SCALE GENOMIC DNA]</scope>
    <source>
        <strain evidence="1 2">BO-59</strain>
    </source>
</reference>
<gene>
    <name evidence="1" type="ORF">EFY79_10830</name>
</gene>
<proteinExistence type="predicted"/>
<keyword evidence="2" id="KW-1185">Reference proteome</keyword>
<protein>
    <submittedName>
        <fullName evidence="1">Uncharacterized protein</fullName>
    </submittedName>
</protein>
<dbReference type="Proteomes" id="UP000267223">
    <property type="component" value="Unassembled WGS sequence"/>
</dbReference>
<accession>A0A3M9NEG2</accession>